<dbReference type="EMBL" id="JACOQH010000001">
    <property type="protein sequence ID" value="MBC5752868.1"/>
    <property type="molecule type" value="Genomic_DNA"/>
</dbReference>
<dbReference type="InterPro" id="IPR003646">
    <property type="entry name" value="SH3-like_bac-type"/>
</dbReference>
<dbReference type="SMART" id="SM00287">
    <property type="entry name" value="SH3b"/>
    <property type="match status" value="2"/>
</dbReference>
<dbReference type="InterPro" id="IPR038765">
    <property type="entry name" value="Papain-like_cys_pep_sf"/>
</dbReference>
<feature type="chain" id="PRO_5045596620" evidence="7">
    <location>
        <begin position="28"/>
        <end position="449"/>
    </location>
</feature>
<evidence type="ECO:0000256" key="2">
    <source>
        <dbReference type="ARBA" id="ARBA00022670"/>
    </source>
</evidence>
<dbReference type="InterPro" id="IPR051202">
    <property type="entry name" value="Peptidase_C40"/>
</dbReference>
<keyword evidence="3" id="KW-0378">Hydrolase</keyword>
<keyword evidence="4" id="KW-0788">Thiol protease</keyword>
<dbReference type="RefSeq" id="WP_186981536.1">
    <property type="nucleotide sequence ID" value="NZ_JACOQH010000001.1"/>
</dbReference>
<gene>
    <name evidence="10" type="ORF">H8Z76_02310</name>
</gene>
<dbReference type="InterPro" id="IPR000064">
    <property type="entry name" value="NLP_P60_dom"/>
</dbReference>
<evidence type="ECO:0000256" key="5">
    <source>
        <dbReference type="SAM" id="Coils"/>
    </source>
</evidence>
<evidence type="ECO:0000259" key="8">
    <source>
        <dbReference type="PROSITE" id="PS51781"/>
    </source>
</evidence>
<protein>
    <submittedName>
        <fullName evidence="10">SH3 domain-containing protein</fullName>
    </submittedName>
</protein>
<feature type="compositionally biased region" description="Low complexity" evidence="6">
    <location>
        <begin position="296"/>
        <end position="305"/>
    </location>
</feature>
<evidence type="ECO:0000313" key="10">
    <source>
        <dbReference type="EMBL" id="MBC5752868.1"/>
    </source>
</evidence>
<feature type="domain" description="NlpC/P60" evidence="9">
    <location>
        <begin position="336"/>
        <end position="449"/>
    </location>
</feature>
<keyword evidence="5" id="KW-0175">Coiled coil</keyword>
<dbReference type="PANTHER" id="PTHR47053">
    <property type="entry name" value="MUREIN DD-ENDOPEPTIDASE MEPH-RELATED"/>
    <property type="match status" value="1"/>
</dbReference>
<evidence type="ECO:0000256" key="4">
    <source>
        <dbReference type="ARBA" id="ARBA00022807"/>
    </source>
</evidence>
<comment type="caution">
    <text evidence="10">The sequence shown here is derived from an EMBL/GenBank/DDBJ whole genome shotgun (WGS) entry which is preliminary data.</text>
</comment>
<name>A0ABR7I7E7_9FIRM</name>
<keyword evidence="11" id="KW-1185">Reference proteome</keyword>
<evidence type="ECO:0000256" key="1">
    <source>
        <dbReference type="ARBA" id="ARBA00007074"/>
    </source>
</evidence>
<keyword evidence="2" id="KW-0645">Protease</keyword>
<dbReference type="Pfam" id="PF00877">
    <property type="entry name" value="NLPC_P60"/>
    <property type="match status" value="1"/>
</dbReference>
<organism evidence="10 11">
    <name type="scientific">Roseburia yibonii</name>
    <dbReference type="NCBI Taxonomy" id="2763063"/>
    <lineage>
        <taxon>Bacteria</taxon>
        <taxon>Bacillati</taxon>
        <taxon>Bacillota</taxon>
        <taxon>Clostridia</taxon>
        <taxon>Lachnospirales</taxon>
        <taxon>Lachnospiraceae</taxon>
        <taxon>Roseburia</taxon>
    </lineage>
</organism>
<feature type="compositionally biased region" description="Low complexity" evidence="6">
    <location>
        <begin position="323"/>
        <end position="334"/>
    </location>
</feature>
<feature type="region of interest" description="Disordered" evidence="6">
    <location>
        <begin position="290"/>
        <end position="338"/>
    </location>
</feature>
<dbReference type="Proteomes" id="UP000621540">
    <property type="component" value="Unassembled WGS sequence"/>
</dbReference>
<reference evidence="10 11" key="1">
    <citation type="submission" date="2020-08" db="EMBL/GenBank/DDBJ databases">
        <title>Genome public.</title>
        <authorList>
            <person name="Liu C."/>
            <person name="Sun Q."/>
        </authorList>
    </citation>
    <scope>NUCLEOTIDE SEQUENCE [LARGE SCALE GENOMIC DNA]</scope>
    <source>
        <strain evidence="10 11">BX0805</strain>
    </source>
</reference>
<evidence type="ECO:0000313" key="11">
    <source>
        <dbReference type="Proteomes" id="UP000621540"/>
    </source>
</evidence>
<dbReference type="SUPFAM" id="SSF54001">
    <property type="entry name" value="Cysteine proteinases"/>
    <property type="match status" value="1"/>
</dbReference>
<feature type="signal peptide" evidence="7">
    <location>
        <begin position="1"/>
        <end position="27"/>
    </location>
</feature>
<dbReference type="Pfam" id="PF08239">
    <property type="entry name" value="SH3_3"/>
    <property type="match status" value="2"/>
</dbReference>
<comment type="similarity">
    <text evidence="1">Belongs to the peptidase C40 family.</text>
</comment>
<proteinExistence type="inferred from homology"/>
<dbReference type="Gene3D" id="2.30.30.40">
    <property type="entry name" value="SH3 Domains"/>
    <property type="match status" value="2"/>
</dbReference>
<dbReference type="PROSITE" id="PS51935">
    <property type="entry name" value="NLPC_P60"/>
    <property type="match status" value="1"/>
</dbReference>
<dbReference type="Gene3D" id="3.90.1720.10">
    <property type="entry name" value="endopeptidase domain like (from Nostoc punctiforme)"/>
    <property type="match status" value="1"/>
</dbReference>
<dbReference type="PROSITE" id="PS51781">
    <property type="entry name" value="SH3B"/>
    <property type="match status" value="1"/>
</dbReference>
<evidence type="ECO:0000256" key="6">
    <source>
        <dbReference type="SAM" id="MobiDB-lite"/>
    </source>
</evidence>
<sequence>MKNKIMKLAAIALSVVALSGTPVVTYAAPFAGACAVSGNASTQVASAAQTSTQSQNATADTAVSGLADETTTVAGITSTMSQIQSTGTSDVAEIQAAEAQTAAEEAQADAQAASDSNAKAAAADVVNNSTSVVTAEFNDVAIANVESYVNVRSAASEDSEPVGKLYTNCMASVEGVEGDWYKITSGNCTGYIKGEYLIVGDANVAKQAGRRVATVNTETLKVRTAPSTDAEILGLVPNGEDLTVTDESITGWVKVSIEEGEGYVSTDYVGLSTEYKYGETVEEEQARLAAEEAERQQAAAAAAAAAEKEKSTKGKDKDKSSSKESGSSKSYSSPSGGGGSSVAGYACQFVGNPYVYGGTSLTNGADCSGFVMSVYGAYGISLPHSSSALRGVGYGVSTSDMQPGDIVCYSGHVGIYIGNGSIVHASTPSSGIKISTAYYRDILAVRRIF</sequence>
<dbReference type="PANTHER" id="PTHR47053:SF1">
    <property type="entry name" value="MUREIN DD-ENDOPEPTIDASE MEPH-RELATED"/>
    <property type="match status" value="1"/>
</dbReference>
<evidence type="ECO:0000259" key="9">
    <source>
        <dbReference type="PROSITE" id="PS51935"/>
    </source>
</evidence>
<feature type="compositionally biased region" description="Basic and acidic residues" evidence="6">
    <location>
        <begin position="306"/>
        <end position="322"/>
    </location>
</feature>
<keyword evidence="7" id="KW-0732">Signal</keyword>
<accession>A0ABR7I7E7</accession>
<evidence type="ECO:0000256" key="7">
    <source>
        <dbReference type="SAM" id="SignalP"/>
    </source>
</evidence>
<dbReference type="PROSITE" id="PS51257">
    <property type="entry name" value="PROKAR_LIPOPROTEIN"/>
    <property type="match status" value="1"/>
</dbReference>
<feature type="domain" description="SH3b" evidence="8">
    <location>
        <begin position="210"/>
        <end position="273"/>
    </location>
</feature>
<feature type="coiled-coil region" evidence="5">
    <location>
        <begin position="89"/>
        <end position="116"/>
    </location>
</feature>
<evidence type="ECO:0000256" key="3">
    <source>
        <dbReference type="ARBA" id="ARBA00022801"/>
    </source>
</evidence>